<feature type="domain" description="Sushi" evidence="5">
    <location>
        <begin position="32"/>
        <end position="90"/>
    </location>
</feature>
<dbReference type="CDD" id="cd00033">
    <property type="entry name" value="CCP"/>
    <property type="match status" value="3"/>
</dbReference>
<comment type="caution">
    <text evidence="6">The sequence shown here is derived from an EMBL/GenBank/DDBJ whole genome shotgun (WGS) entry which is preliminary data.</text>
</comment>
<evidence type="ECO:0000256" key="3">
    <source>
        <dbReference type="ARBA" id="ARBA00023157"/>
    </source>
</evidence>
<proteinExistence type="predicted"/>
<dbReference type="PANTHER" id="PTHR45785:SF17">
    <property type="entry name" value="COAGULATION FACTOR XIII B CHAIN"/>
    <property type="match status" value="1"/>
</dbReference>
<keyword evidence="1 4" id="KW-0768">Sushi</keyword>
<dbReference type="Proteomes" id="UP000812440">
    <property type="component" value="Unassembled WGS sequence"/>
</dbReference>
<dbReference type="InterPro" id="IPR035976">
    <property type="entry name" value="Sushi/SCR/CCP_sf"/>
</dbReference>
<name>A0A8T2IHJ2_9PIPI</name>
<feature type="disulfide bond" evidence="4">
    <location>
        <begin position="34"/>
        <end position="77"/>
    </location>
</feature>
<dbReference type="OrthoDB" id="10051774at2759"/>
<dbReference type="PROSITE" id="PS50923">
    <property type="entry name" value="SUSHI"/>
    <property type="match status" value="2"/>
</dbReference>
<evidence type="ECO:0000313" key="6">
    <source>
        <dbReference type="EMBL" id="KAG8431452.1"/>
    </source>
</evidence>
<sequence length="597" mass="67359">MAKVRRLLSGSDQSWCMDGSWSSRPVCTGENANCGPAPVVQYGETIQDRKPIHPHGTVMTYQCPDYYLPTGNKDVKCKNGKWDEPPVCIEPCTITKEGMAENNLALRWEYKDKLYAKHEEWIEFVCLTGYEDISQSLRIQCNRSVVPYPKCFKKGACIVSPIEMERNNISAIGGTEYESGKTVTFQCIEGFIPEKELTSVCKNKKINYPTCINANPCEISTVKLSENNLQLNLTDEPTKTTFAHNENIKFMCKSGFQFSKETTFTKCNNGIINYPQCIQGVKRCGPHDKIANGRIVSNAKINSFSSGDSLDIECDNTFEPTSSPTITCENGQWTIAPECVKKCGPPPAIENGRTQSEDKISFDLGSSLDIECNVNFVPNGSSSIICEKGEWINIPKCVRPCQISSEQLKKNNLILKSPDGLNEKYKPGEKIDVQCETDYFPEENDVLQAQCINGRITFPKCFLGKSCRITKNELEQNKLDLQQNGREEYEHNYLILFKCKQDFQTDASRQMRIKCNNGIIKYPRCFSKDFCKLSQENLDANNLQLGQDQDPEVSYDNNEKIKFECKPGFSINSGTTGICLNKIITYPRCFRIDESPV</sequence>
<dbReference type="SUPFAM" id="SSF57535">
    <property type="entry name" value="Complement control module/SCR domain"/>
    <property type="match status" value="8"/>
</dbReference>
<accession>A0A8T2IHJ2</accession>
<keyword evidence="7" id="KW-1185">Reference proteome</keyword>
<keyword evidence="3 4" id="KW-1015">Disulfide bond</keyword>
<evidence type="ECO:0000313" key="7">
    <source>
        <dbReference type="Proteomes" id="UP000812440"/>
    </source>
</evidence>
<dbReference type="Pfam" id="PF00084">
    <property type="entry name" value="Sushi"/>
    <property type="match status" value="4"/>
</dbReference>
<dbReference type="InterPro" id="IPR051503">
    <property type="entry name" value="ComplSys_Reg/VirEntry_Med"/>
</dbReference>
<evidence type="ECO:0000256" key="1">
    <source>
        <dbReference type="ARBA" id="ARBA00022659"/>
    </source>
</evidence>
<evidence type="ECO:0000259" key="5">
    <source>
        <dbReference type="PROSITE" id="PS50923"/>
    </source>
</evidence>
<dbReference type="Gene3D" id="2.10.70.10">
    <property type="entry name" value="Complement Module, domain 1"/>
    <property type="match status" value="9"/>
</dbReference>
<feature type="domain" description="Sushi" evidence="5">
    <location>
        <begin position="341"/>
        <end position="399"/>
    </location>
</feature>
<reference evidence="6" key="1">
    <citation type="thesis" date="2020" institute="ProQuest LLC" country="789 East Eisenhower Parkway, Ann Arbor, MI, USA">
        <title>Comparative Genomics and Chromosome Evolution.</title>
        <authorList>
            <person name="Mudd A.B."/>
        </authorList>
    </citation>
    <scope>NUCLEOTIDE SEQUENCE</scope>
    <source>
        <strain evidence="6">Female2</strain>
        <tissue evidence="6">Blood</tissue>
    </source>
</reference>
<dbReference type="PANTHER" id="PTHR45785">
    <property type="entry name" value="COMPLEMENT FACTOR H-RELATED"/>
    <property type="match status" value="1"/>
</dbReference>
<dbReference type="EMBL" id="JAACNH010000190">
    <property type="protein sequence ID" value="KAG8431452.1"/>
    <property type="molecule type" value="Genomic_DNA"/>
</dbReference>
<protein>
    <recommendedName>
        <fullName evidence="5">Sushi domain-containing protein</fullName>
    </recommendedName>
</protein>
<dbReference type="InterPro" id="IPR000436">
    <property type="entry name" value="Sushi_SCR_CCP_dom"/>
</dbReference>
<organism evidence="6 7">
    <name type="scientific">Hymenochirus boettgeri</name>
    <name type="common">Congo dwarf clawed frog</name>
    <dbReference type="NCBI Taxonomy" id="247094"/>
    <lineage>
        <taxon>Eukaryota</taxon>
        <taxon>Metazoa</taxon>
        <taxon>Chordata</taxon>
        <taxon>Craniata</taxon>
        <taxon>Vertebrata</taxon>
        <taxon>Euteleostomi</taxon>
        <taxon>Amphibia</taxon>
        <taxon>Batrachia</taxon>
        <taxon>Anura</taxon>
        <taxon>Pipoidea</taxon>
        <taxon>Pipidae</taxon>
        <taxon>Pipinae</taxon>
        <taxon>Hymenochirus</taxon>
    </lineage>
</organism>
<dbReference type="AlphaFoldDB" id="A0A8T2IHJ2"/>
<feature type="disulfide bond" evidence="4">
    <location>
        <begin position="343"/>
        <end position="386"/>
    </location>
</feature>
<evidence type="ECO:0000256" key="2">
    <source>
        <dbReference type="ARBA" id="ARBA00022729"/>
    </source>
</evidence>
<evidence type="ECO:0000256" key="4">
    <source>
        <dbReference type="PROSITE-ProRule" id="PRU00302"/>
    </source>
</evidence>
<dbReference type="SMART" id="SM00032">
    <property type="entry name" value="CCP"/>
    <property type="match status" value="7"/>
</dbReference>
<gene>
    <name evidence="6" type="ORF">GDO86_018682</name>
</gene>
<comment type="caution">
    <text evidence="4">Lacks conserved residue(s) required for the propagation of feature annotation.</text>
</comment>
<keyword evidence="2" id="KW-0732">Signal</keyword>